<accession>E1QLD3</accession>
<evidence type="ECO:0000313" key="4">
    <source>
        <dbReference type="Proteomes" id="UP000009047"/>
    </source>
</evidence>
<keyword evidence="1" id="KW-1133">Transmembrane helix</keyword>
<feature type="transmembrane region" description="Helical" evidence="1">
    <location>
        <begin position="227"/>
        <end position="247"/>
    </location>
</feature>
<evidence type="ECO:0000256" key="1">
    <source>
        <dbReference type="SAM" id="Phobius"/>
    </source>
</evidence>
<dbReference type="PANTHER" id="PTHR14969:SF13">
    <property type="entry name" value="AT30094P"/>
    <property type="match status" value="1"/>
</dbReference>
<feature type="transmembrane region" description="Helical" evidence="1">
    <location>
        <begin position="50"/>
        <end position="71"/>
    </location>
</feature>
<keyword evidence="4" id="KW-1185">Reference proteome</keyword>
<dbReference type="Gene3D" id="1.20.144.10">
    <property type="entry name" value="Phosphatidic acid phosphatase type 2/haloperoxidase"/>
    <property type="match status" value="1"/>
</dbReference>
<feature type="transmembrane region" description="Helical" evidence="1">
    <location>
        <begin position="23"/>
        <end position="43"/>
    </location>
</feature>
<proteinExistence type="predicted"/>
<feature type="transmembrane region" description="Helical" evidence="1">
    <location>
        <begin position="290"/>
        <end position="315"/>
    </location>
</feature>
<dbReference type="InterPro" id="IPR036938">
    <property type="entry name" value="PAP2/HPO_sf"/>
</dbReference>
<name>E1QLD3_DESB2</name>
<protein>
    <submittedName>
        <fullName evidence="3">Phosphoesterase PA-phosphatase related protein</fullName>
    </submittedName>
</protein>
<evidence type="ECO:0000259" key="2">
    <source>
        <dbReference type="SMART" id="SM00014"/>
    </source>
</evidence>
<dbReference type="Pfam" id="PF01569">
    <property type="entry name" value="PAP2"/>
    <property type="match status" value="1"/>
</dbReference>
<dbReference type="eggNOG" id="COG0671">
    <property type="taxonomic scope" value="Bacteria"/>
</dbReference>
<dbReference type="RefSeq" id="WP_013259805.1">
    <property type="nucleotide sequence ID" value="NC_014365.1"/>
</dbReference>
<feature type="transmembrane region" description="Helical" evidence="1">
    <location>
        <begin position="143"/>
        <end position="160"/>
    </location>
</feature>
<dbReference type="InterPro" id="IPR000326">
    <property type="entry name" value="PAP2/HPO"/>
</dbReference>
<feature type="transmembrane region" description="Helical" evidence="1">
    <location>
        <begin position="117"/>
        <end position="137"/>
    </location>
</feature>
<dbReference type="EMBL" id="CP002085">
    <property type="protein sequence ID" value="ADK86368.1"/>
    <property type="molecule type" value="Genomic_DNA"/>
</dbReference>
<feature type="transmembrane region" description="Helical" evidence="1">
    <location>
        <begin position="172"/>
        <end position="193"/>
    </location>
</feature>
<keyword evidence="1" id="KW-0472">Membrane</keyword>
<organism evidence="3 4">
    <name type="scientific">Desulfarculus baarsii (strain ATCC 33931 / DSM 2075 / LMG 7858 / VKM B-1802 / 2st14)</name>
    <dbReference type="NCBI Taxonomy" id="644282"/>
    <lineage>
        <taxon>Bacteria</taxon>
        <taxon>Pseudomonadati</taxon>
        <taxon>Thermodesulfobacteriota</taxon>
        <taxon>Desulfarculia</taxon>
        <taxon>Desulfarculales</taxon>
        <taxon>Desulfarculaceae</taxon>
        <taxon>Desulfarculus</taxon>
    </lineage>
</organism>
<evidence type="ECO:0000313" key="3">
    <source>
        <dbReference type="EMBL" id="ADK86368.1"/>
    </source>
</evidence>
<dbReference type="SMART" id="SM00014">
    <property type="entry name" value="acidPPc"/>
    <property type="match status" value="1"/>
</dbReference>
<dbReference type="KEGG" id="dbr:Deba_3015"/>
<dbReference type="STRING" id="644282.Deba_3015"/>
<keyword evidence="1" id="KW-0812">Transmembrane</keyword>
<dbReference type="HOGENOM" id="CLU_068892_0_0_7"/>
<dbReference type="PANTHER" id="PTHR14969">
    <property type="entry name" value="SPHINGOSINE-1-PHOSPHATE PHOSPHOHYDROLASE"/>
    <property type="match status" value="1"/>
</dbReference>
<reference evidence="3 4" key="1">
    <citation type="journal article" date="2010" name="Stand. Genomic Sci.">
        <title>Complete genome sequence of Desulfarculus baarsii type strain (2st14).</title>
        <authorList>
            <person name="Sun H."/>
            <person name="Spring S."/>
            <person name="Lapidus A."/>
            <person name="Davenport K."/>
            <person name="Del Rio T.G."/>
            <person name="Tice H."/>
            <person name="Nolan M."/>
            <person name="Copeland A."/>
            <person name="Cheng J.F."/>
            <person name="Lucas S."/>
            <person name="Tapia R."/>
            <person name="Goodwin L."/>
            <person name="Pitluck S."/>
            <person name="Ivanova N."/>
            <person name="Pagani I."/>
            <person name="Mavromatis K."/>
            <person name="Ovchinnikova G."/>
            <person name="Pati A."/>
            <person name="Chen A."/>
            <person name="Palaniappan K."/>
            <person name="Hauser L."/>
            <person name="Chang Y.J."/>
            <person name="Jeffries C.D."/>
            <person name="Detter J.C."/>
            <person name="Han C."/>
            <person name="Rohde M."/>
            <person name="Brambilla E."/>
            <person name="Goker M."/>
            <person name="Woyke T."/>
            <person name="Bristow J."/>
            <person name="Eisen J.A."/>
            <person name="Markowitz V."/>
            <person name="Hugenholtz P."/>
            <person name="Kyrpides N.C."/>
            <person name="Klenk H.P."/>
            <person name="Land M."/>
        </authorList>
    </citation>
    <scope>NUCLEOTIDE SEQUENCE [LARGE SCALE GENOMIC DNA]</scope>
    <source>
        <strain evidence="4">ATCC 33931 / DSM 2075 / LMG 7858 / VKM B-1802 / 2st14</strain>
    </source>
</reference>
<gene>
    <name evidence="3" type="ordered locus">Deba_3015</name>
</gene>
<feature type="transmembrane region" description="Helical" evidence="1">
    <location>
        <begin position="259"/>
        <end position="278"/>
    </location>
</feature>
<dbReference type="Proteomes" id="UP000009047">
    <property type="component" value="Chromosome"/>
</dbReference>
<sequence length="334" mass="36151">MWDLQLIHWLQGFGPWLVTPMKFFSALGYSGFYILFIGVVYWLIDPRLGLRLAVIAPLASLCNFGLKLFMIEPRPYWLDPTLLALSPEKDLGMPSGHAMGTAAMWGYLALWVGRPWFWALCLGLLALIGLSRLVLAAHFPDQVLAGWALGGALAVAAWRLEEPLAAFLRRWPAWRIWLGLGLTAALMLLGLWLHGRLAGWTPPALWTQNALAAAPKGGVIDPLRLKYLFAHGGALAGVVGGGAWIWGKGSFRPATSWPARLKCLALGLAGVMLLGAAAETCYGLAPESAVGLAGMALLSMASGAWATAVAPFYFVRLGWAMRREPVPGQAKRVE</sequence>
<dbReference type="AlphaFoldDB" id="E1QLD3"/>
<dbReference type="SUPFAM" id="SSF48317">
    <property type="entry name" value="Acid phosphatase/Vanadium-dependent haloperoxidase"/>
    <property type="match status" value="1"/>
</dbReference>
<feature type="domain" description="Phosphatidic acid phosphatase type 2/haloperoxidase" evidence="2">
    <location>
        <begin position="48"/>
        <end position="158"/>
    </location>
</feature>
<feature type="transmembrane region" description="Helical" evidence="1">
    <location>
        <begin position="91"/>
        <end position="110"/>
    </location>
</feature>